<feature type="compositionally biased region" description="Polar residues" evidence="2">
    <location>
        <begin position="22"/>
        <end position="32"/>
    </location>
</feature>
<dbReference type="OrthoDB" id="26970at2759"/>
<dbReference type="PANTHER" id="PTHR12790">
    <property type="entry name" value="TRANSCRIPTION INITIATION FACTOR IA RRN3"/>
    <property type="match status" value="1"/>
</dbReference>
<dbReference type="AlphaFoldDB" id="A0A9P8TI50"/>
<feature type="region of interest" description="Disordered" evidence="2">
    <location>
        <begin position="1"/>
        <end position="55"/>
    </location>
</feature>
<dbReference type="GO" id="GO:0005634">
    <property type="term" value="C:nucleus"/>
    <property type="evidence" value="ECO:0007669"/>
    <property type="project" value="TreeGrafter"/>
</dbReference>
<dbReference type="GO" id="GO:0001042">
    <property type="term" value="F:RNA polymerase I core binding"/>
    <property type="evidence" value="ECO:0007669"/>
    <property type="project" value="TreeGrafter"/>
</dbReference>
<evidence type="ECO:0000256" key="2">
    <source>
        <dbReference type="SAM" id="MobiDB-lite"/>
    </source>
</evidence>
<name>A0A9P8TI50_9ASCO</name>
<dbReference type="Pfam" id="PF05327">
    <property type="entry name" value="RRN3"/>
    <property type="match status" value="1"/>
</dbReference>
<reference evidence="3" key="1">
    <citation type="journal article" date="2021" name="Open Biol.">
        <title>Shared evolutionary footprints suggest mitochondrial oxidative damage underlies multiple complex I losses in fungi.</title>
        <authorList>
            <person name="Schikora-Tamarit M.A."/>
            <person name="Marcet-Houben M."/>
            <person name="Nosek J."/>
            <person name="Gabaldon T."/>
        </authorList>
    </citation>
    <scope>NUCLEOTIDE SEQUENCE</scope>
    <source>
        <strain evidence="3">CBS6341</strain>
    </source>
</reference>
<reference evidence="3" key="2">
    <citation type="submission" date="2021-01" db="EMBL/GenBank/DDBJ databases">
        <authorList>
            <person name="Schikora-Tamarit M.A."/>
        </authorList>
    </citation>
    <scope>NUCLEOTIDE SEQUENCE</scope>
    <source>
        <strain evidence="3">CBS6341</strain>
    </source>
</reference>
<feature type="region of interest" description="Disordered" evidence="2">
    <location>
        <begin position="108"/>
        <end position="146"/>
    </location>
</feature>
<evidence type="ECO:0000313" key="3">
    <source>
        <dbReference type="EMBL" id="KAH3679684.1"/>
    </source>
</evidence>
<sequence>MMSIDHQKDHFKRTRDEEQSHDNSQSDIQLPNSKRRKINGSKDGNKEELDVKIDIKDNNKDDAVIIDNNNTDEFDTKMFRSYIKSALDALDNVKRTIQIDVELQNELDELDDEDEINLDDESDDNDDDEDYEINDNENNENNDSIKRKVHFADEDAIISDDDDDDEINEDEDDLIEEEEINEHDLQSITITDLSEKLDSILYLIFQNLSEKSSNSKNNDDENIVIQYNTLTSLFKSHILPTYFTKSTQFILFYYTQQSPELIDSFLVTLIDLCFSPQETIDKRIKALQYLSSYLSRAKNLQKPQIVFVISYLISWLNKYVKEREYEINGNVNMDRFKLFYSTFQVLLYVFCFRHSILKKDEDNSWELNIDKFFQRMIITKFNPLKFCNENVVLMFGKISQEENVAYCFSIIQKNKNEKMKGISGTISSNDLTQSSSSSSSSSKLNLVKQQFIDLEGYFPFDPLFLKTSKKFLQNYYIEWNDIKDEYQSDSDSDDFDDLASDAIKEVVRRNSMNQSN</sequence>
<dbReference type="Proteomes" id="UP000769528">
    <property type="component" value="Unassembled WGS sequence"/>
</dbReference>
<dbReference type="GO" id="GO:0006361">
    <property type="term" value="P:transcription initiation at RNA polymerase I promoter"/>
    <property type="evidence" value="ECO:0007669"/>
    <property type="project" value="InterPro"/>
</dbReference>
<evidence type="ECO:0000256" key="1">
    <source>
        <dbReference type="ARBA" id="ARBA00010098"/>
    </source>
</evidence>
<comment type="similarity">
    <text evidence="1">Belongs to the RRN3 family.</text>
</comment>
<proteinExistence type="inferred from homology"/>
<evidence type="ECO:0008006" key="5">
    <source>
        <dbReference type="Google" id="ProtNLM"/>
    </source>
</evidence>
<dbReference type="GO" id="GO:0001181">
    <property type="term" value="F:RNA polymerase I general transcription initiation factor activity"/>
    <property type="evidence" value="ECO:0007669"/>
    <property type="project" value="InterPro"/>
</dbReference>
<feature type="compositionally biased region" description="Basic and acidic residues" evidence="2">
    <location>
        <begin position="1"/>
        <end position="21"/>
    </location>
</feature>
<protein>
    <recommendedName>
        <fullName evidence="5">RNA polymerase I-specific transcription initiation factor RRN3</fullName>
    </recommendedName>
</protein>
<dbReference type="EMBL" id="JAEUBF010000259">
    <property type="protein sequence ID" value="KAH3679684.1"/>
    <property type="molecule type" value="Genomic_DNA"/>
</dbReference>
<gene>
    <name evidence="3" type="ORF">WICMUC_000781</name>
</gene>
<accession>A0A9P8TI50</accession>
<comment type="caution">
    <text evidence="3">The sequence shown here is derived from an EMBL/GenBank/DDBJ whole genome shotgun (WGS) entry which is preliminary data.</text>
</comment>
<feature type="compositionally biased region" description="Acidic residues" evidence="2">
    <location>
        <begin position="108"/>
        <end position="140"/>
    </location>
</feature>
<keyword evidence="4" id="KW-1185">Reference proteome</keyword>
<feature type="compositionally biased region" description="Basic and acidic residues" evidence="2">
    <location>
        <begin position="43"/>
        <end position="55"/>
    </location>
</feature>
<organism evidence="3 4">
    <name type="scientific">Wickerhamomyces mucosus</name>
    <dbReference type="NCBI Taxonomy" id="1378264"/>
    <lineage>
        <taxon>Eukaryota</taxon>
        <taxon>Fungi</taxon>
        <taxon>Dikarya</taxon>
        <taxon>Ascomycota</taxon>
        <taxon>Saccharomycotina</taxon>
        <taxon>Saccharomycetes</taxon>
        <taxon>Phaffomycetales</taxon>
        <taxon>Wickerhamomycetaceae</taxon>
        <taxon>Wickerhamomyces</taxon>
    </lineage>
</organism>
<dbReference type="InterPro" id="IPR007991">
    <property type="entry name" value="RNA_pol_I_trans_ini_fac_RRN3"/>
</dbReference>
<evidence type="ECO:0000313" key="4">
    <source>
        <dbReference type="Proteomes" id="UP000769528"/>
    </source>
</evidence>
<dbReference type="PANTHER" id="PTHR12790:SF0">
    <property type="entry name" value="RNA POLYMERASE I-SPECIFIC TRANSCRIPTION INITIATION FACTOR RRN3-RELATED"/>
    <property type="match status" value="1"/>
</dbReference>